<accession>A0ABQ5BYJ6</accession>
<proteinExistence type="predicted"/>
<keyword evidence="2" id="KW-1185">Reference proteome</keyword>
<dbReference type="Proteomes" id="UP001151760">
    <property type="component" value="Unassembled WGS sequence"/>
</dbReference>
<reference evidence="1" key="2">
    <citation type="submission" date="2022-01" db="EMBL/GenBank/DDBJ databases">
        <authorList>
            <person name="Yamashiro T."/>
            <person name="Shiraishi A."/>
            <person name="Satake H."/>
            <person name="Nakayama K."/>
        </authorList>
    </citation>
    <scope>NUCLEOTIDE SEQUENCE</scope>
</reference>
<comment type="caution">
    <text evidence="1">The sequence shown here is derived from an EMBL/GenBank/DDBJ whole genome shotgun (WGS) entry which is preliminary data.</text>
</comment>
<gene>
    <name evidence="1" type="ORF">Tco_0878094</name>
</gene>
<reference evidence="1" key="1">
    <citation type="journal article" date="2022" name="Int. J. Mol. Sci.">
        <title>Draft Genome of Tanacetum Coccineum: Genomic Comparison of Closely Related Tanacetum-Family Plants.</title>
        <authorList>
            <person name="Yamashiro T."/>
            <person name="Shiraishi A."/>
            <person name="Nakayama K."/>
            <person name="Satake H."/>
        </authorList>
    </citation>
    <scope>NUCLEOTIDE SEQUENCE</scope>
</reference>
<protein>
    <recommendedName>
        <fullName evidence="3">Aminotransferase class I/classII domain-containing protein</fullName>
    </recommendedName>
</protein>
<dbReference type="EMBL" id="BQNB010013713">
    <property type="protein sequence ID" value="GJT19388.1"/>
    <property type="molecule type" value="Genomic_DNA"/>
</dbReference>
<sequence>MRCSRFSVFAYKDEIGSHIYQAADLVLLDDVLGAVDAQVASWIISNAILNSKWTNTQQVMFNSSSLTNGVKFLRLQWRKIENLSCQVGVAKNIFIKLFGDDKAGNTFWLDSSSTEKIKPRAEVYAEEFSKRMTYDVCGEKGSHDSETLVLEPWLPFSPYTPHVLESWLPFSPHKPHVLLENSSAYTSAIGFILEKNITDLELHLYHCIIVLNPMHHTLISTTSLLPKDAIDAGKLLNRINTGSVYLFHDEVHAALGVPVASERLAFPQSTIYNWSCSHFSKPLLTGTDDADEVTAKNNERDKVALQHITKCQHFNLHNPIARWDTKFKTGAKTTLLQPSSPIVVAADEGECKRVGTLSTAQSYFYYFGLLSWGSN</sequence>
<name>A0ABQ5BYJ6_9ASTR</name>
<evidence type="ECO:0000313" key="1">
    <source>
        <dbReference type="EMBL" id="GJT19388.1"/>
    </source>
</evidence>
<organism evidence="1 2">
    <name type="scientific">Tanacetum coccineum</name>
    <dbReference type="NCBI Taxonomy" id="301880"/>
    <lineage>
        <taxon>Eukaryota</taxon>
        <taxon>Viridiplantae</taxon>
        <taxon>Streptophyta</taxon>
        <taxon>Embryophyta</taxon>
        <taxon>Tracheophyta</taxon>
        <taxon>Spermatophyta</taxon>
        <taxon>Magnoliopsida</taxon>
        <taxon>eudicotyledons</taxon>
        <taxon>Gunneridae</taxon>
        <taxon>Pentapetalae</taxon>
        <taxon>asterids</taxon>
        <taxon>campanulids</taxon>
        <taxon>Asterales</taxon>
        <taxon>Asteraceae</taxon>
        <taxon>Asteroideae</taxon>
        <taxon>Anthemideae</taxon>
        <taxon>Anthemidinae</taxon>
        <taxon>Tanacetum</taxon>
    </lineage>
</organism>
<evidence type="ECO:0008006" key="3">
    <source>
        <dbReference type="Google" id="ProtNLM"/>
    </source>
</evidence>
<evidence type="ECO:0000313" key="2">
    <source>
        <dbReference type="Proteomes" id="UP001151760"/>
    </source>
</evidence>